<comment type="similarity">
    <text evidence="3">Belongs to the trans-sulfuration enzymes family.</text>
</comment>
<accession>A0A4Y7KGW4</accession>
<dbReference type="GO" id="GO:0019346">
    <property type="term" value="P:transsulfuration"/>
    <property type="evidence" value="ECO:0007669"/>
    <property type="project" value="InterPro"/>
</dbReference>
<dbReference type="GO" id="GO:0030170">
    <property type="term" value="F:pyridoxal phosphate binding"/>
    <property type="evidence" value="ECO:0007669"/>
    <property type="project" value="InterPro"/>
</dbReference>
<evidence type="ECO:0000256" key="2">
    <source>
        <dbReference type="ARBA" id="ARBA00022898"/>
    </source>
</evidence>
<evidence type="ECO:0000256" key="3">
    <source>
        <dbReference type="RuleBase" id="RU362118"/>
    </source>
</evidence>
<evidence type="ECO:0000256" key="1">
    <source>
        <dbReference type="ARBA" id="ARBA00001933"/>
    </source>
</evidence>
<protein>
    <submittedName>
        <fullName evidence="4">Uncharacterized protein</fullName>
    </submittedName>
</protein>
<gene>
    <name evidence="4" type="ORF">C5167_034750</name>
</gene>
<dbReference type="SUPFAM" id="SSF53383">
    <property type="entry name" value="PLP-dependent transferases"/>
    <property type="match status" value="1"/>
</dbReference>
<dbReference type="Gramene" id="RZC71600">
    <property type="protein sequence ID" value="RZC71600"/>
    <property type="gene ID" value="C5167_034750"/>
</dbReference>
<dbReference type="STRING" id="3469.A0A4Y7KGW4"/>
<dbReference type="Pfam" id="PF01053">
    <property type="entry name" value="Cys_Met_Meta_PP"/>
    <property type="match status" value="1"/>
</dbReference>
<keyword evidence="2 3" id="KW-0663">Pyridoxal phosphate</keyword>
<dbReference type="InterPro" id="IPR000277">
    <property type="entry name" value="Cys/Met-Metab_PyrdxlP-dep_enz"/>
</dbReference>
<comment type="cofactor">
    <cofactor evidence="1 3">
        <name>pyridoxal 5'-phosphate</name>
        <dbReference type="ChEBI" id="CHEBI:597326"/>
    </cofactor>
</comment>
<dbReference type="InterPro" id="IPR015421">
    <property type="entry name" value="PyrdxlP-dep_Trfase_major"/>
</dbReference>
<evidence type="ECO:0000313" key="5">
    <source>
        <dbReference type="Proteomes" id="UP000316621"/>
    </source>
</evidence>
<keyword evidence="5" id="KW-1185">Reference proteome</keyword>
<proteinExistence type="inferred from homology"/>
<name>A0A4Y7KGW4_PAPSO</name>
<dbReference type="Proteomes" id="UP000316621">
    <property type="component" value="Chromosome 7"/>
</dbReference>
<dbReference type="EMBL" id="CM010721">
    <property type="protein sequence ID" value="RZC71600.1"/>
    <property type="molecule type" value="Genomic_DNA"/>
</dbReference>
<organism evidence="4 5">
    <name type="scientific">Papaver somniferum</name>
    <name type="common">Opium poppy</name>
    <dbReference type="NCBI Taxonomy" id="3469"/>
    <lineage>
        <taxon>Eukaryota</taxon>
        <taxon>Viridiplantae</taxon>
        <taxon>Streptophyta</taxon>
        <taxon>Embryophyta</taxon>
        <taxon>Tracheophyta</taxon>
        <taxon>Spermatophyta</taxon>
        <taxon>Magnoliopsida</taxon>
        <taxon>Ranunculales</taxon>
        <taxon>Papaveraceae</taxon>
        <taxon>Papaveroideae</taxon>
        <taxon>Papaver</taxon>
    </lineage>
</organism>
<sequence length="79" mass="9239">MYNFPVLSQPLELGADIVMHLATKSMYGHVDVMSRFIAVKGERYAAFKISFWPHVIDIFTLSNQKMWFCLVNCRIHIFN</sequence>
<dbReference type="Gene3D" id="3.40.640.10">
    <property type="entry name" value="Type I PLP-dependent aspartate aminotransferase-like (Major domain)"/>
    <property type="match status" value="1"/>
</dbReference>
<dbReference type="AlphaFoldDB" id="A0A4Y7KGW4"/>
<evidence type="ECO:0000313" key="4">
    <source>
        <dbReference type="EMBL" id="RZC71600.1"/>
    </source>
</evidence>
<dbReference type="InterPro" id="IPR015424">
    <property type="entry name" value="PyrdxlP-dep_Trfase"/>
</dbReference>
<reference evidence="4 5" key="1">
    <citation type="journal article" date="2018" name="Science">
        <title>The opium poppy genome and morphinan production.</title>
        <authorList>
            <person name="Guo L."/>
            <person name="Winzer T."/>
            <person name="Yang X."/>
            <person name="Li Y."/>
            <person name="Ning Z."/>
            <person name="He Z."/>
            <person name="Teodor R."/>
            <person name="Lu Y."/>
            <person name="Bowser T.A."/>
            <person name="Graham I.A."/>
            <person name="Ye K."/>
        </authorList>
    </citation>
    <scope>NUCLEOTIDE SEQUENCE [LARGE SCALE GENOMIC DNA]</scope>
    <source>
        <strain evidence="5">cv. HN1</strain>
        <tissue evidence="4">Leaves</tissue>
    </source>
</reference>